<dbReference type="RefSeq" id="WP_054583113.1">
    <property type="nucleotide sequence ID" value="NZ_LGUC01000001.1"/>
</dbReference>
<dbReference type="Proteomes" id="UP000050535">
    <property type="component" value="Unassembled WGS sequence"/>
</dbReference>
<protein>
    <submittedName>
        <fullName evidence="1">Uncharacterized protein</fullName>
    </submittedName>
</protein>
<gene>
    <name evidence="1" type="ORF">SY89_00710</name>
</gene>
<keyword evidence="2" id="KW-1185">Reference proteome</keyword>
<dbReference type="AlphaFoldDB" id="A0A0P7GN24"/>
<comment type="caution">
    <text evidence="1">The sequence shown here is derived from an EMBL/GenBank/DDBJ whole genome shotgun (WGS) entry which is preliminary data.</text>
</comment>
<dbReference type="EMBL" id="LGUC01000001">
    <property type="protein sequence ID" value="KPN29990.1"/>
    <property type="molecule type" value="Genomic_DNA"/>
</dbReference>
<accession>A0A0P7GN24</accession>
<dbReference type="OrthoDB" id="312404at2157"/>
<dbReference type="STRING" id="699431.SY89_00710"/>
<evidence type="ECO:0000313" key="1">
    <source>
        <dbReference type="EMBL" id="KPN29990.1"/>
    </source>
</evidence>
<name>A0A0P7GN24_9EURY</name>
<sequence>MPDWIERGEPVAVETVLRDWIEREARKDAYPDADPTDWERERLLRELTDTYEEPAEPVVDDRLHWRAVELTGDELGGLGTFPEPAWDHLSGDGTVAGAVERLDDPSVVDDFPDAAAKITWFAAHNDEEFGAAVAWQRDGEWPPRLLDGNHRACGLHRAAERGETVSLTVHLGVESRS</sequence>
<proteinExistence type="predicted"/>
<evidence type="ECO:0000313" key="2">
    <source>
        <dbReference type="Proteomes" id="UP000050535"/>
    </source>
</evidence>
<reference evidence="2" key="1">
    <citation type="submission" date="2013-11" db="EMBL/GenBank/DDBJ databases">
        <authorList>
            <person name="Hoang H.T."/>
            <person name="Killian M.L."/>
            <person name="Madson D.M."/>
            <person name="Arruda P.H.E."/>
            <person name="Sun D."/>
            <person name="Schwartz K.J."/>
            <person name="Yoon K."/>
        </authorList>
    </citation>
    <scope>NUCLEOTIDE SEQUENCE [LARGE SCALE GENOMIC DNA]</scope>
    <source>
        <strain evidence="2">CDK2</strain>
    </source>
</reference>
<organism evidence="1 2">
    <name type="scientific">Halolamina pelagica</name>
    <dbReference type="NCBI Taxonomy" id="699431"/>
    <lineage>
        <taxon>Archaea</taxon>
        <taxon>Methanobacteriati</taxon>
        <taxon>Methanobacteriota</taxon>
        <taxon>Stenosarchaea group</taxon>
        <taxon>Halobacteria</taxon>
        <taxon>Halobacteriales</taxon>
        <taxon>Haloferacaceae</taxon>
    </lineage>
</organism>